<organism evidence="3 4">
    <name type="scientific">Trichomonas vaginalis (strain ATCC PRA-98 / G3)</name>
    <dbReference type="NCBI Taxonomy" id="412133"/>
    <lineage>
        <taxon>Eukaryota</taxon>
        <taxon>Metamonada</taxon>
        <taxon>Parabasalia</taxon>
        <taxon>Trichomonadida</taxon>
        <taxon>Trichomonadidae</taxon>
        <taxon>Trichomonas</taxon>
    </lineage>
</organism>
<dbReference type="SMR" id="A2DY66"/>
<protein>
    <submittedName>
        <fullName evidence="3">Uncharacterized protein</fullName>
    </submittedName>
</protein>
<keyword evidence="1" id="KW-0175">Coiled coil</keyword>
<dbReference type="PANTHER" id="PTHR47026">
    <property type="entry name" value="PIGMENTOSA GTPASE REGULATOR-LIKE PROTEIN, PUTATIVE-RELATED"/>
    <property type="match status" value="1"/>
</dbReference>
<dbReference type="PANTHER" id="PTHR47026:SF2">
    <property type="entry name" value="FLAGELLAR ASSOCIATED PROTEIN"/>
    <property type="match status" value="1"/>
</dbReference>
<dbReference type="KEGG" id="tva:4772668"/>
<evidence type="ECO:0000256" key="1">
    <source>
        <dbReference type="SAM" id="Coils"/>
    </source>
</evidence>
<feature type="coiled-coil region" evidence="1">
    <location>
        <begin position="104"/>
        <end position="184"/>
    </location>
</feature>
<evidence type="ECO:0000256" key="2">
    <source>
        <dbReference type="SAM" id="MobiDB-lite"/>
    </source>
</evidence>
<reference evidence="3" key="2">
    <citation type="journal article" date="2007" name="Science">
        <title>Draft genome sequence of the sexually transmitted pathogen Trichomonas vaginalis.</title>
        <authorList>
            <person name="Carlton J.M."/>
            <person name="Hirt R.P."/>
            <person name="Silva J.C."/>
            <person name="Delcher A.L."/>
            <person name="Schatz M."/>
            <person name="Zhao Q."/>
            <person name="Wortman J.R."/>
            <person name="Bidwell S.L."/>
            <person name="Alsmark U.C.M."/>
            <person name="Besteiro S."/>
            <person name="Sicheritz-Ponten T."/>
            <person name="Noel C.J."/>
            <person name="Dacks J.B."/>
            <person name="Foster P.G."/>
            <person name="Simillion C."/>
            <person name="Van de Peer Y."/>
            <person name="Miranda-Saavedra D."/>
            <person name="Barton G.J."/>
            <person name="Westrop G.D."/>
            <person name="Mueller S."/>
            <person name="Dessi D."/>
            <person name="Fiori P.L."/>
            <person name="Ren Q."/>
            <person name="Paulsen I."/>
            <person name="Zhang H."/>
            <person name="Bastida-Corcuera F.D."/>
            <person name="Simoes-Barbosa A."/>
            <person name="Brown M.T."/>
            <person name="Hayes R.D."/>
            <person name="Mukherjee M."/>
            <person name="Okumura C.Y."/>
            <person name="Schneider R."/>
            <person name="Smith A.J."/>
            <person name="Vanacova S."/>
            <person name="Villalvazo M."/>
            <person name="Haas B.J."/>
            <person name="Pertea M."/>
            <person name="Feldblyum T.V."/>
            <person name="Utterback T.R."/>
            <person name="Shu C.L."/>
            <person name="Osoegawa K."/>
            <person name="de Jong P.J."/>
            <person name="Hrdy I."/>
            <person name="Horvathova L."/>
            <person name="Zubacova Z."/>
            <person name="Dolezal P."/>
            <person name="Malik S.B."/>
            <person name="Logsdon J.M. Jr."/>
            <person name="Henze K."/>
            <person name="Gupta A."/>
            <person name="Wang C.C."/>
            <person name="Dunne R.L."/>
            <person name="Upcroft J.A."/>
            <person name="Upcroft P."/>
            <person name="White O."/>
            <person name="Salzberg S.L."/>
            <person name="Tang P."/>
            <person name="Chiu C.-H."/>
            <person name="Lee Y.-S."/>
            <person name="Embley T.M."/>
            <person name="Coombs G.H."/>
            <person name="Mottram J.C."/>
            <person name="Tachezy J."/>
            <person name="Fraser-Liggett C.M."/>
            <person name="Johnson P.J."/>
        </authorList>
    </citation>
    <scope>NUCLEOTIDE SEQUENCE [LARGE SCALE GENOMIC DNA]</scope>
    <source>
        <strain evidence="3">G3</strain>
    </source>
</reference>
<reference evidence="3" key="1">
    <citation type="submission" date="2006-10" db="EMBL/GenBank/DDBJ databases">
        <authorList>
            <person name="Amadeo P."/>
            <person name="Zhao Q."/>
            <person name="Wortman J."/>
            <person name="Fraser-Liggett C."/>
            <person name="Carlton J."/>
        </authorList>
    </citation>
    <scope>NUCLEOTIDE SEQUENCE</scope>
    <source>
        <strain evidence="3">G3</strain>
    </source>
</reference>
<feature type="region of interest" description="Disordered" evidence="2">
    <location>
        <begin position="37"/>
        <end position="79"/>
    </location>
</feature>
<gene>
    <name evidence="3" type="ORF">TVAG_460920</name>
</gene>
<dbReference type="STRING" id="5722.A2DY66"/>
<dbReference type="Proteomes" id="UP000001542">
    <property type="component" value="Unassembled WGS sequence"/>
</dbReference>
<keyword evidence="4" id="KW-1185">Reference proteome</keyword>
<sequence>MTLKAESIQFGSKYSELIKKDPKKEDDLFFGLKRNTNKKKKVSSLRSSSQTIFQPSEPLEVVSSRSSSRSNPQKIPYPERIPPQIKQLRKDCTDYMETDQLQKYVEATKEIDRLSEQYKKCIKQKIEDNIVNKYSEDTSRIQKDMVQQYEELMEERNQKLEQMKESIQQLQQKHNKQIEEFMKKWHSNTKMRSYNRTSNDLRVKYLELDKLKESKRFDEMKYVQAQIDERLAFEQDRNEHQLQYDFKDKLNILRNAQAEELKSLQQSNRHKLADFDYKEKQLLELYQKRMAKASVNASTTNMSTEFKRAVQNDMMMSRSASIGTPRSMSRPPTTKVTDCKFNAMEIKQPNLSLSLPKLNYSLC</sequence>
<name>A2DY66_TRIV3</name>
<proteinExistence type="predicted"/>
<dbReference type="EMBL" id="DS113267">
    <property type="protein sequence ID" value="EAY14675.1"/>
    <property type="molecule type" value="Genomic_DNA"/>
</dbReference>
<evidence type="ECO:0000313" key="4">
    <source>
        <dbReference type="Proteomes" id="UP000001542"/>
    </source>
</evidence>
<evidence type="ECO:0000313" key="3">
    <source>
        <dbReference type="EMBL" id="EAY14675.1"/>
    </source>
</evidence>
<dbReference type="RefSeq" id="XP_001326898.1">
    <property type="nucleotide sequence ID" value="XM_001326863.1"/>
</dbReference>
<dbReference type="InParanoid" id="A2DY66"/>
<accession>A2DY66</accession>
<dbReference type="VEuPathDB" id="TrichDB:TVAGG3_0644780"/>
<dbReference type="AlphaFoldDB" id="A2DY66"/>
<dbReference type="VEuPathDB" id="TrichDB:TVAG_460920"/>